<proteinExistence type="predicted"/>
<dbReference type="EMBL" id="LT559118">
    <property type="protein sequence ID" value="SBO98931.1"/>
    <property type="molecule type" value="Genomic_DNA"/>
</dbReference>
<sequence>MPDVRPALFGTALVRWAGEFSDRHRLPEGAVRRLIEVGAGAGGGGFPARRGAP</sequence>
<dbReference type="AlphaFoldDB" id="A0A1M4EJ47"/>
<evidence type="ECO:0000313" key="1">
    <source>
        <dbReference type="EMBL" id="SBO98931.1"/>
    </source>
</evidence>
<accession>A0A1M4EJ47</accession>
<name>A0A1M4EJ47_9ACTN</name>
<protein>
    <submittedName>
        <fullName evidence="1">Uncharacterized protein</fullName>
    </submittedName>
</protein>
<organism evidence="1">
    <name type="scientific">Nonomuraea gerenzanensis</name>
    <dbReference type="NCBI Taxonomy" id="93944"/>
    <lineage>
        <taxon>Bacteria</taxon>
        <taxon>Bacillati</taxon>
        <taxon>Actinomycetota</taxon>
        <taxon>Actinomycetes</taxon>
        <taxon>Streptosporangiales</taxon>
        <taxon>Streptosporangiaceae</taxon>
        <taxon>Nonomuraea</taxon>
    </lineage>
</organism>
<gene>
    <name evidence="1" type="ORF">BN4615_P8447</name>
</gene>
<reference evidence="1" key="1">
    <citation type="submission" date="2016-04" db="EMBL/GenBank/DDBJ databases">
        <authorList>
            <person name="Evans L.H."/>
            <person name="Alamgir A."/>
            <person name="Owens N."/>
            <person name="Weber N.D."/>
            <person name="Virtaneva K."/>
            <person name="Barbian K."/>
            <person name="Babar A."/>
            <person name="Rosenke K."/>
        </authorList>
    </citation>
    <scope>NUCLEOTIDE SEQUENCE</scope>
    <source>
        <strain evidence="1">Nono1</strain>
    </source>
</reference>